<sequence length="60" mass="6078">MEGGEFRFSDAAQTCSGPSSPCDIDADAGSRPPVKGVSKSPRYKGQSTAKPALSECGTGV</sequence>
<protein>
    <submittedName>
        <fullName evidence="2">Uncharacterized protein</fullName>
    </submittedName>
</protein>
<dbReference type="RefSeq" id="XP_008031476.1">
    <property type="nucleotide sequence ID" value="XM_008033285.1"/>
</dbReference>
<evidence type="ECO:0000313" key="3">
    <source>
        <dbReference type="Proteomes" id="UP000016935"/>
    </source>
</evidence>
<evidence type="ECO:0000256" key="1">
    <source>
        <dbReference type="SAM" id="MobiDB-lite"/>
    </source>
</evidence>
<feature type="region of interest" description="Disordered" evidence="1">
    <location>
        <begin position="1"/>
        <end position="60"/>
    </location>
</feature>
<dbReference type="HOGENOM" id="CLU_2943287_0_0_1"/>
<dbReference type="Proteomes" id="UP000016935">
    <property type="component" value="Unassembled WGS sequence"/>
</dbReference>
<proteinExistence type="predicted"/>
<evidence type="ECO:0000313" key="2">
    <source>
        <dbReference type="EMBL" id="EOA80879.1"/>
    </source>
</evidence>
<dbReference type="EMBL" id="KB908877">
    <property type="protein sequence ID" value="EOA80879.1"/>
    <property type="molecule type" value="Genomic_DNA"/>
</dbReference>
<reference evidence="2 3" key="2">
    <citation type="journal article" date="2013" name="PLoS Genet.">
        <title>Comparative genome structure, secondary metabolite, and effector coding capacity across Cochliobolus pathogens.</title>
        <authorList>
            <person name="Condon B.J."/>
            <person name="Leng Y."/>
            <person name="Wu D."/>
            <person name="Bushley K.E."/>
            <person name="Ohm R.A."/>
            <person name="Otillar R."/>
            <person name="Martin J."/>
            <person name="Schackwitz W."/>
            <person name="Grimwood J."/>
            <person name="MohdZainudin N."/>
            <person name="Xue C."/>
            <person name="Wang R."/>
            <person name="Manning V.A."/>
            <person name="Dhillon B."/>
            <person name="Tu Z.J."/>
            <person name="Steffenson B.J."/>
            <person name="Salamov A."/>
            <person name="Sun H."/>
            <person name="Lowry S."/>
            <person name="LaButti K."/>
            <person name="Han J."/>
            <person name="Copeland A."/>
            <person name="Lindquist E."/>
            <person name="Barry K."/>
            <person name="Schmutz J."/>
            <person name="Baker S.E."/>
            <person name="Ciuffetti L.M."/>
            <person name="Grigoriev I.V."/>
            <person name="Zhong S."/>
            <person name="Turgeon B.G."/>
        </authorList>
    </citation>
    <scope>NUCLEOTIDE SEQUENCE [LARGE SCALE GENOMIC DNA]</scope>
    <source>
        <strain evidence="3">28A</strain>
    </source>
</reference>
<gene>
    <name evidence="2" type="ORF">SETTUDRAFT_166308</name>
</gene>
<dbReference type="AlphaFoldDB" id="R0JTL3"/>
<reference evidence="2 3" key="1">
    <citation type="journal article" date="2012" name="PLoS Pathog.">
        <title>Diverse lifestyles and strategies of plant pathogenesis encoded in the genomes of eighteen Dothideomycetes fungi.</title>
        <authorList>
            <person name="Ohm R.A."/>
            <person name="Feau N."/>
            <person name="Henrissat B."/>
            <person name="Schoch C.L."/>
            <person name="Horwitz B.A."/>
            <person name="Barry K.W."/>
            <person name="Condon B.J."/>
            <person name="Copeland A.C."/>
            <person name="Dhillon B."/>
            <person name="Glaser F."/>
            <person name="Hesse C.N."/>
            <person name="Kosti I."/>
            <person name="LaButti K."/>
            <person name="Lindquist E.A."/>
            <person name="Lucas S."/>
            <person name="Salamov A.A."/>
            <person name="Bradshaw R.E."/>
            <person name="Ciuffetti L."/>
            <person name="Hamelin R.C."/>
            <person name="Kema G.H.J."/>
            <person name="Lawrence C."/>
            <person name="Scott J.A."/>
            <person name="Spatafora J.W."/>
            <person name="Turgeon B.G."/>
            <person name="de Wit P.J.G.M."/>
            <person name="Zhong S."/>
            <person name="Goodwin S.B."/>
            <person name="Grigoriev I.V."/>
        </authorList>
    </citation>
    <scope>NUCLEOTIDE SEQUENCE [LARGE SCALE GENOMIC DNA]</scope>
    <source>
        <strain evidence="3">28A</strain>
    </source>
</reference>
<name>R0JTL3_EXST2</name>
<accession>R0JTL3</accession>
<keyword evidence="3" id="KW-1185">Reference proteome</keyword>
<organism evidence="2 3">
    <name type="scientific">Exserohilum turcicum (strain 28A)</name>
    <name type="common">Northern leaf blight fungus</name>
    <name type="synonym">Setosphaeria turcica</name>
    <dbReference type="NCBI Taxonomy" id="671987"/>
    <lineage>
        <taxon>Eukaryota</taxon>
        <taxon>Fungi</taxon>
        <taxon>Dikarya</taxon>
        <taxon>Ascomycota</taxon>
        <taxon>Pezizomycotina</taxon>
        <taxon>Dothideomycetes</taxon>
        <taxon>Pleosporomycetidae</taxon>
        <taxon>Pleosporales</taxon>
        <taxon>Pleosporineae</taxon>
        <taxon>Pleosporaceae</taxon>
        <taxon>Exserohilum</taxon>
    </lineage>
</organism>
<dbReference type="GeneID" id="19399765"/>